<gene>
    <name evidence="1" type="ORF">J437_LFUL011170</name>
</gene>
<organism evidence="1 2">
    <name type="scientific">Ladona fulva</name>
    <name type="common">Scarce chaser dragonfly</name>
    <name type="synonym">Libellula fulva</name>
    <dbReference type="NCBI Taxonomy" id="123851"/>
    <lineage>
        <taxon>Eukaryota</taxon>
        <taxon>Metazoa</taxon>
        <taxon>Ecdysozoa</taxon>
        <taxon>Arthropoda</taxon>
        <taxon>Hexapoda</taxon>
        <taxon>Insecta</taxon>
        <taxon>Pterygota</taxon>
        <taxon>Palaeoptera</taxon>
        <taxon>Odonata</taxon>
        <taxon>Epiprocta</taxon>
        <taxon>Anisoptera</taxon>
        <taxon>Libelluloidea</taxon>
        <taxon>Libellulidae</taxon>
        <taxon>Ladona</taxon>
    </lineage>
</organism>
<reference evidence="1" key="2">
    <citation type="submission" date="2017-10" db="EMBL/GenBank/DDBJ databases">
        <title>Ladona fulva Genome sequencing and assembly.</title>
        <authorList>
            <person name="Murali S."/>
            <person name="Richards S."/>
            <person name="Bandaranaike D."/>
            <person name="Bellair M."/>
            <person name="Blankenburg K."/>
            <person name="Chao H."/>
            <person name="Dinh H."/>
            <person name="Doddapaneni H."/>
            <person name="Dugan-Rocha S."/>
            <person name="Elkadiri S."/>
            <person name="Gnanaolivu R."/>
            <person name="Hernandez B."/>
            <person name="Skinner E."/>
            <person name="Javaid M."/>
            <person name="Lee S."/>
            <person name="Li M."/>
            <person name="Ming W."/>
            <person name="Munidasa M."/>
            <person name="Muniz J."/>
            <person name="Nguyen L."/>
            <person name="Hughes D."/>
            <person name="Osuji N."/>
            <person name="Pu L.-L."/>
            <person name="Puazo M."/>
            <person name="Qu C."/>
            <person name="Quiroz J."/>
            <person name="Raj R."/>
            <person name="Weissenberger G."/>
            <person name="Xin Y."/>
            <person name="Zou X."/>
            <person name="Han Y."/>
            <person name="Worley K."/>
            <person name="Muzny D."/>
            <person name="Gibbs R."/>
        </authorList>
    </citation>
    <scope>NUCLEOTIDE SEQUENCE</scope>
    <source>
        <strain evidence="1">Sampled in the wild</strain>
    </source>
</reference>
<keyword evidence="2" id="KW-1185">Reference proteome</keyword>
<dbReference type="AlphaFoldDB" id="A0A8K0K9V3"/>
<evidence type="ECO:0000313" key="1">
    <source>
        <dbReference type="EMBL" id="KAG8231047.1"/>
    </source>
</evidence>
<dbReference type="Proteomes" id="UP000792457">
    <property type="component" value="Unassembled WGS sequence"/>
</dbReference>
<sequence length="143" mass="16109">METLLQGGASAVLCNAACLWPRRRSGLPAKCLLPHALPQTSLWHHRGSIAKHRRNQGRKAVKRECFRWYSRRRWSSTAGRNRAVAVIPMAYFGWDGSAYPAKTRGTPPQRTTRLSDLVSPTSYVSQRNRSLTFAFKILTAKGN</sequence>
<proteinExistence type="predicted"/>
<reference evidence="1" key="1">
    <citation type="submission" date="2013-04" db="EMBL/GenBank/DDBJ databases">
        <authorList>
            <person name="Qu J."/>
            <person name="Murali S.C."/>
            <person name="Bandaranaike D."/>
            <person name="Bellair M."/>
            <person name="Blankenburg K."/>
            <person name="Chao H."/>
            <person name="Dinh H."/>
            <person name="Doddapaneni H."/>
            <person name="Downs B."/>
            <person name="Dugan-Rocha S."/>
            <person name="Elkadiri S."/>
            <person name="Gnanaolivu R.D."/>
            <person name="Hernandez B."/>
            <person name="Javaid M."/>
            <person name="Jayaseelan J.C."/>
            <person name="Lee S."/>
            <person name="Li M."/>
            <person name="Ming W."/>
            <person name="Munidasa M."/>
            <person name="Muniz J."/>
            <person name="Nguyen L."/>
            <person name="Ongeri F."/>
            <person name="Osuji N."/>
            <person name="Pu L.-L."/>
            <person name="Puazo M."/>
            <person name="Qu C."/>
            <person name="Quiroz J."/>
            <person name="Raj R."/>
            <person name="Weissenberger G."/>
            <person name="Xin Y."/>
            <person name="Zou X."/>
            <person name="Han Y."/>
            <person name="Richards S."/>
            <person name="Worley K."/>
            <person name="Muzny D."/>
            <person name="Gibbs R."/>
        </authorList>
    </citation>
    <scope>NUCLEOTIDE SEQUENCE</scope>
    <source>
        <strain evidence="1">Sampled in the wild</strain>
    </source>
</reference>
<evidence type="ECO:0000313" key="2">
    <source>
        <dbReference type="Proteomes" id="UP000792457"/>
    </source>
</evidence>
<name>A0A8K0K9V3_LADFU</name>
<comment type="caution">
    <text evidence="1">The sequence shown here is derived from an EMBL/GenBank/DDBJ whole genome shotgun (WGS) entry which is preliminary data.</text>
</comment>
<dbReference type="EMBL" id="KZ308526">
    <property type="protein sequence ID" value="KAG8231047.1"/>
    <property type="molecule type" value="Genomic_DNA"/>
</dbReference>
<protein>
    <submittedName>
        <fullName evidence="1">Uncharacterized protein</fullName>
    </submittedName>
</protein>
<accession>A0A8K0K9V3</accession>